<keyword evidence="1" id="KW-0732">Signal</keyword>
<dbReference type="AlphaFoldDB" id="A0A3P3ZAG7"/>
<name>A0A3P3ZAG7_LEIBR</name>
<evidence type="ECO:0000313" key="2">
    <source>
        <dbReference type="EMBL" id="SYZ67228.1"/>
    </source>
</evidence>
<sequence length="204" mass="22388">MTTCRGAALRAVLSTLMLCGLVARLAFAAPAHTAEYSERVAAVTCCERVETAWPILRSWSRTCANERARGDATVKGFATMLAALSRSPVPALIVPHVCRGAHLSLEAVRAFFEHAFCESLPLTHTDLVRSAYSPLMEDAPHDEDTLTSGIEVACRSLQQQWTKHAEEWEELLYGRHDLADAQLGLCPRPCTWVEDMMAGGAYDL</sequence>
<evidence type="ECO:0000256" key="1">
    <source>
        <dbReference type="SAM" id="SignalP"/>
    </source>
</evidence>
<feature type="chain" id="PRO_5018111224" evidence="1">
    <location>
        <begin position="29"/>
        <end position="204"/>
    </location>
</feature>
<proteinExistence type="predicted"/>
<protein>
    <submittedName>
        <fullName evidence="2">Hypothetical_protein</fullName>
    </submittedName>
</protein>
<dbReference type="EMBL" id="LS997627">
    <property type="protein sequence ID" value="SYZ67228.1"/>
    <property type="molecule type" value="Genomic_DNA"/>
</dbReference>
<feature type="signal peptide" evidence="1">
    <location>
        <begin position="1"/>
        <end position="28"/>
    </location>
</feature>
<evidence type="ECO:0000313" key="3">
    <source>
        <dbReference type="Proteomes" id="UP000319462"/>
    </source>
</evidence>
<reference evidence="2 3" key="1">
    <citation type="submission" date="2018-09" db="EMBL/GenBank/DDBJ databases">
        <authorList>
            <person name="Peiro R."/>
            <person name="Begona"/>
            <person name="Cbmso G."/>
            <person name="Lopez M."/>
            <person name="Gonzalez S."/>
        </authorList>
    </citation>
    <scope>NUCLEOTIDE SEQUENCE [LARGE SCALE GENOMIC DNA]</scope>
</reference>
<gene>
    <name evidence="2" type="ORF">LBRM2904_28.0400</name>
</gene>
<accession>A0A3P3ZAG7</accession>
<dbReference type="Proteomes" id="UP000319462">
    <property type="component" value="Chromosome 28"/>
</dbReference>
<organism evidence="2 3">
    <name type="scientific">Leishmania braziliensis MHOM/BR/75/M2904</name>
    <dbReference type="NCBI Taxonomy" id="420245"/>
    <lineage>
        <taxon>Eukaryota</taxon>
        <taxon>Discoba</taxon>
        <taxon>Euglenozoa</taxon>
        <taxon>Kinetoplastea</taxon>
        <taxon>Metakinetoplastina</taxon>
        <taxon>Trypanosomatida</taxon>
        <taxon>Trypanosomatidae</taxon>
        <taxon>Leishmaniinae</taxon>
        <taxon>Leishmania</taxon>
        <taxon>Leishmania braziliensis species complex</taxon>
    </lineage>
</organism>